<organism evidence="15 16">
    <name type="scientific">Corynebacterium halotolerans YIM 70093 = DSM 44683</name>
    <dbReference type="NCBI Taxonomy" id="1121362"/>
    <lineage>
        <taxon>Bacteria</taxon>
        <taxon>Bacillati</taxon>
        <taxon>Actinomycetota</taxon>
        <taxon>Actinomycetes</taxon>
        <taxon>Mycobacteriales</taxon>
        <taxon>Corynebacteriaceae</taxon>
        <taxon>Corynebacterium</taxon>
    </lineage>
</organism>
<evidence type="ECO:0000256" key="10">
    <source>
        <dbReference type="ARBA" id="ARBA00023136"/>
    </source>
</evidence>
<keyword evidence="3 14" id="KW-0813">Transport</keyword>
<evidence type="ECO:0000256" key="2">
    <source>
        <dbReference type="ARBA" id="ARBA00006434"/>
    </source>
</evidence>
<proteinExistence type="inferred from homology"/>
<dbReference type="RefSeq" id="WP_015400604.1">
    <property type="nucleotide sequence ID" value="NC_020302.1"/>
</dbReference>
<evidence type="ECO:0000256" key="7">
    <source>
        <dbReference type="ARBA" id="ARBA00022989"/>
    </source>
</evidence>
<evidence type="ECO:0000256" key="11">
    <source>
        <dbReference type="ARBA" id="ARBA00023201"/>
    </source>
</evidence>
<dbReference type="Gene3D" id="1.20.1730.10">
    <property type="entry name" value="Sodium/glucose cotransporter"/>
    <property type="match status" value="1"/>
</dbReference>
<feature type="transmembrane region" description="Helical" evidence="14">
    <location>
        <begin position="464"/>
        <end position="485"/>
    </location>
</feature>
<dbReference type="KEGG" id="chn:A605_05895"/>
<gene>
    <name evidence="15" type="ORF">A605_05895</name>
</gene>
<dbReference type="GO" id="GO:0015824">
    <property type="term" value="P:proline transport"/>
    <property type="evidence" value="ECO:0007669"/>
    <property type="project" value="UniProtKB-UniRule"/>
</dbReference>
<dbReference type="InterPro" id="IPR050277">
    <property type="entry name" value="Sodium:Solute_Symporter"/>
</dbReference>
<keyword evidence="10 14" id="KW-0472">Membrane</keyword>
<comment type="catalytic activity">
    <reaction evidence="12">
        <text>L-proline(in) + Na(+)(in) = L-proline(out) + Na(+)(out)</text>
        <dbReference type="Rhea" id="RHEA:28967"/>
        <dbReference type="ChEBI" id="CHEBI:29101"/>
        <dbReference type="ChEBI" id="CHEBI:60039"/>
    </reaction>
</comment>
<keyword evidence="5 14" id="KW-0812">Transmembrane</keyword>
<keyword evidence="7 14" id="KW-1133">Transmembrane helix</keyword>
<dbReference type="CDD" id="cd11475">
    <property type="entry name" value="SLC5sbd_PutP"/>
    <property type="match status" value="1"/>
</dbReference>
<keyword evidence="9 14" id="KW-0406">Ion transport</keyword>
<dbReference type="HOGENOM" id="CLU_018808_15_2_11"/>
<comment type="function">
    <text evidence="14">Catalyzes the sodium-dependent uptake of extracellular L-proline.</text>
</comment>
<evidence type="ECO:0000256" key="12">
    <source>
        <dbReference type="ARBA" id="ARBA00033708"/>
    </source>
</evidence>
<dbReference type="InterPro" id="IPR038377">
    <property type="entry name" value="Na/Glc_symporter_sf"/>
</dbReference>
<dbReference type="PANTHER" id="PTHR48086">
    <property type="entry name" value="SODIUM/PROLINE SYMPORTER-RELATED"/>
    <property type="match status" value="1"/>
</dbReference>
<dbReference type="GO" id="GO:0015193">
    <property type="term" value="F:L-proline transmembrane transporter activity"/>
    <property type="evidence" value="ECO:0007669"/>
    <property type="project" value="TreeGrafter"/>
</dbReference>
<dbReference type="AlphaFoldDB" id="M1NXG1"/>
<accession>M1NXG1</accession>
<evidence type="ECO:0000256" key="6">
    <source>
        <dbReference type="ARBA" id="ARBA00022847"/>
    </source>
</evidence>
<evidence type="ECO:0000313" key="15">
    <source>
        <dbReference type="EMBL" id="AGF72185.1"/>
    </source>
</evidence>
<name>M1NXG1_9CORY</name>
<dbReference type="NCBIfam" id="TIGR02121">
    <property type="entry name" value="Na_Pro_sym"/>
    <property type="match status" value="1"/>
</dbReference>
<dbReference type="PANTHER" id="PTHR48086:SF3">
    <property type="entry name" value="SODIUM_PROLINE SYMPORTER"/>
    <property type="match status" value="1"/>
</dbReference>
<dbReference type="NCBIfam" id="TIGR00813">
    <property type="entry name" value="sss"/>
    <property type="match status" value="1"/>
</dbReference>
<feature type="transmembrane region" description="Helical" evidence="14">
    <location>
        <begin position="124"/>
        <end position="141"/>
    </location>
</feature>
<dbReference type="eggNOG" id="COG0591">
    <property type="taxonomic scope" value="Bacteria"/>
</dbReference>
<dbReference type="InterPro" id="IPR001734">
    <property type="entry name" value="Na/solute_symporter"/>
</dbReference>
<dbReference type="OrthoDB" id="9789704at2"/>
<dbReference type="InterPro" id="IPR018212">
    <property type="entry name" value="Na/solute_symporter_CS"/>
</dbReference>
<evidence type="ECO:0000256" key="14">
    <source>
        <dbReference type="RuleBase" id="RU366012"/>
    </source>
</evidence>
<feature type="transmembrane region" description="Helical" evidence="14">
    <location>
        <begin position="192"/>
        <end position="209"/>
    </location>
</feature>
<evidence type="ECO:0000313" key="16">
    <source>
        <dbReference type="Proteomes" id="UP000011723"/>
    </source>
</evidence>
<reference evidence="15 16" key="1">
    <citation type="journal article" date="2012" name="Stand. Genomic Sci.">
        <title>Genome sequence of the halotolerant bacterium Corynebacterium halotolerans type strain YIM 70093(T) (= DSM 44683(T)).</title>
        <authorList>
            <person name="Ruckert C."/>
            <person name="Albersmeier A."/>
            <person name="Al-Dilaimi A."/>
            <person name="Niehaus K."/>
            <person name="Szczepanowski R."/>
            <person name="Kalinowski J."/>
        </authorList>
    </citation>
    <scope>NUCLEOTIDE SEQUENCE [LARGE SCALE GENOMIC DNA]</scope>
    <source>
        <strain evidence="15">YIM 70093</strain>
    </source>
</reference>
<dbReference type="Pfam" id="PF00474">
    <property type="entry name" value="SSF"/>
    <property type="match status" value="1"/>
</dbReference>
<dbReference type="STRING" id="1121362.A605_05895"/>
<keyword evidence="16" id="KW-1185">Reference proteome</keyword>
<keyword evidence="8 14" id="KW-0915">Sodium</keyword>
<feature type="transmembrane region" description="Helical" evidence="14">
    <location>
        <begin position="382"/>
        <end position="403"/>
    </location>
</feature>
<protein>
    <recommendedName>
        <fullName evidence="14">Sodium/proline symporter</fullName>
    </recommendedName>
    <alternativeName>
        <fullName evidence="14">Proline permease</fullName>
    </alternativeName>
</protein>
<dbReference type="GO" id="GO:0031402">
    <property type="term" value="F:sodium ion binding"/>
    <property type="evidence" value="ECO:0007669"/>
    <property type="project" value="UniProtKB-UniRule"/>
</dbReference>
<feature type="transmembrane region" description="Helical" evidence="14">
    <location>
        <begin position="409"/>
        <end position="432"/>
    </location>
</feature>
<feature type="transmembrane region" description="Helical" evidence="14">
    <location>
        <begin position="439"/>
        <end position="458"/>
    </location>
</feature>
<keyword evidence="14" id="KW-0029">Amino-acid transport</keyword>
<dbReference type="PROSITE" id="PS00456">
    <property type="entry name" value="NA_SOLUT_SYMP_1"/>
    <property type="match status" value="1"/>
</dbReference>
<comment type="similarity">
    <text evidence="2 13">Belongs to the sodium:solute symporter (SSF) (TC 2.A.21) family.</text>
</comment>
<dbReference type="GO" id="GO:0005886">
    <property type="term" value="C:plasma membrane"/>
    <property type="evidence" value="ECO:0007669"/>
    <property type="project" value="UniProtKB-SubCell"/>
</dbReference>
<keyword evidence="6 14" id="KW-0769">Symport</keyword>
<dbReference type="PROSITE" id="PS50283">
    <property type="entry name" value="NA_SOLUT_SYMP_3"/>
    <property type="match status" value="1"/>
</dbReference>
<dbReference type="Proteomes" id="UP000011723">
    <property type="component" value="Chromosome"/>
</dbReference>
<feature type="transmembrane region" description="Helical" evidence="14">
    <location>
        <begin position="337"/>
        <end position="361"/>
    </location>
</feature>
<keyword evidence="11 14" id="KW-0739">Sodium transport</keyword>
<evidence type="ECO:0000256" key="5">
    <source>
        <dbReference type="ARBA" id="ARBA00022692"/>
    </source>
</evidence>
<feature type="transmembrane region" description="Helical" evidence="14">
    <location>
        <begin position="161"/>
        <end position="185"/>
    </location>
</feature>
<evidence type="ECO:0000256" key="9">
    <source>
        <dbReference type="ARBA" id="ARBA00023065"/>
    </source>
</evidence>
<sequence length="527" mass="56980">MSETTWFIIAIIIYMAAMLAIGYWSYTKTDKYDDYVLAGRGLHPFVAAMSAGASDMSGWLLMGLPGALFVTGLSELWIAIGLLVGAWANWKWVAPRLRSYSEIANNSITLPSFFENRLRDRTRALRVASSLIIILFFTFYVSSGMVSGGRYFEATFGGDYLTGMLIVAAVTVAYTFVGGFLAVSYTDTVQGIIMFASLIIVPVMALIALDNPSDIFSWAENNDYGPWLEEAGAGNPTYFNMIAGVSAAAIIGNLAWGLGYFGQPHIVVRFMALRTPSEAKQGRWYGIGWMLLCIIGATFVAMIGTVYFSQNPDITITDQAAFETIFLDMGRILFHPLIAGLLLTAVLAAIMSTMSSQLLVVSSSLIEDLYKIVAKRLPSEQVLINLSRTAVVVVAIIGGVLAVSPNDSILGLVGFAWAGFGSAFGPLMLAALYWKRLNAAGALAGMVTGAVVSFSWGQFGGSDIIYEMVPGFLSSAIVMVAVTLLTNGPKPEVEEEFEQASKLARYTEKHQDMEIETAAEKVTQGEI</sequence>
<evidence type="ECO:0000256" key="4">
    <source>
        <dbReference type="ARBA" id="ARBA00022475"/>
    </source>
</evidence>
<dbReference type="EMBL" id="CP003697">
    <property type="protein sequence ID" value="AGF72185.1"/>
    <property type="molecule type" value="Genomic_DNA"/>
</dbReference>
<dbReference type="PATRIC" id="fig|1121362.3.peg.1187"/>
<dbReference type="InterPro" id="IPR011851">
    <property type="entry name" value="Na/Pro_symporter"/>
</dbReference>
<dbReference type="PROSITE" id="PS00457">
    <property type="entry name" value="NA_SOLUT_SYMP_2"/>
    <property type="match status" value="1"/>
</dbReference>
<evidence type="ECO:0000256" key="13">
    <source>
        <dbReference type="RuleBase" id="RU362091"/>
    </source>
</evidence>
<evidence type="ECO:0000256" key="3">
    <source>
        <dbReference type="ARBA" id="ARBA00022448"/>
    </source>
</evidence>
<feature type="transmembrane region" description="Helical" evidence="14">
    <location>
        <begin position="6"/>
        <end position="24"/>
    </location>
</feature>
<dbReference type="FunFam" id="1.20.1730.10:FF:000002">
    <property type="entry name" value="Sodium/proline symporter"/>
    <property type="match status" value="1"/>
</dbReference>
<feature type="transmembrane region" description="Helical" evidence="14">
    <location>
        <begin position="68"/>
        <end position="90"/>
    </location>
</feature>
<keyword evidence="4 14" id="KW-1003">Cell membrane</keyword>
<evidence type="ECO:0000256" key="8">
    <source>
        <dbReference type="ARBA" id="ARBA00023053"/>
    </source>
</evidence>
<evidence type="ECO:0000256" key="1">
    <source>
        <dbReference type="ARBA" id="ARBA00004651"/>
    </source>
</evidence>
<feature type="transmembrane region" description="Helical" evidence="14">
    <location>
        <begin position="238"/>
        <end position="261"/>
    </location>
</feature>
<comment type="subcellular location">
    <subcellularLocation>
        <location evidence="1 14">Cell membrane</location>
        <topology evidence="1 14">Multi-pass membrane protein</topology>
    </subcellularLocation>
</comment>
<feature type="transmembrane region" description="Helical" evidence="14">
    <location>
        <begin position="282"/>
        <end position="308"/>
    </location>
</feature>
<dbReference type="GO" id="GO:0005298">
    <property type="term" value="F:proline:sodium symporter activity"/>
    <property type="evidence" value="ECO:0007669"/>
    <property type="project" value="UniProtKB-UniRule"/>
</dbReference>